<keyword evidence="3" id="KW-1185">Reference proteome</keyword>
<reference evidence="2 3" key="1">
    <citation type="journal article" date="2017" name="Nat. Commun.">
        <title>Genome assembly with in vitro proximity ligation data and whole-genome triplication in lettuce.</title>
        <authorList>
            <person name="Reyes-Chin-Wo S."/>
            <person name="Wang Z."/>
            <person name="Yang X."/>
            <person name="Kozik A."/>
            <person name="Arikit S."/>
            <person name="Song C."/>
            <person name="Xia L."/>
            <person name="Froenicke L."/>
            <person name="Lavelle D.O."/>
            <person name="Truco M.J."/>
            <person name="Xia R."/>
            <person name="Zhu S."/>
            <person name="Xu C."/>
            <person name="Xu H."/>
            <person name="Xu X."/>
            <person name="Cox K."/>
            <person name="Korf I."/>
            <person name="Meyers B.C."/>
            <person name="Michelmore R.W."/>
        </authorList>
    </citation>
    <scope>NUCLEOTIDE SEQUENCE [LARGE SCALE GENOMIC DNA]</scope>
    <source>
        <strain evidence="3">cv. Salinas</strain>
        <tissue evidence="2">Seedlings</tissue>
    </source>
</reference>
<organism evidence="2 3">
    <name type="scientific">Lactuca sativa</name>
    <name type="common">Garden lettuce</name>
    <dbReference type="NCBI Taxonomy" id="4236"/>
    <lineage>
        <taxon>Eukaryota</taxon>
        <taxon>Viridiplantae</taxon>
        <taxon>Streptophyta</taxon>
        <taxon>Embryophyta</taxon>
        <taxon>Tracheophyta</taxon>
        <taxon>Spermatophyta</taxon>
        <taxon>Magnoliopsida</taxon>
        <taxon>eudicotyledons</taxon>
        <taxon>Gunneridae</taxon>
        <taxon>Pentapetalae</taxon>
        <taxon>asterids</taxon>
        <taxon>campanulids</taxon>
        <taxon>Asterales</taxon>
        <taxon>Asteraceae</taxon>
        <taxon>Cichorioideae</taxon>
        <taxon>Cichorieae</taxon>
        <taxon>Lactucinae</taxon>
        <taxon>Lactuca</taxon>
    </lineage>
</organism>
<dbReference type="InterPro" id="IPR000477">
    <property type="entry name" value="RT_dom"/>
</dbReference>
<feature type="domain" description="Reverse transcriptase" evidence="1">
    <location>
        <begin position="1"/>
        <end position="244"/>
    </location>
</feature>
<dbReference type="AlphaFoldDB" id="A0A9R1WWZ9"/>
<evidence type="ECO:0000313" key="3">
    <source>
        <dbReference type="Proteomes" id="UP000235145"/>
    </source>
</evidence>
<proteinExistence type="predicted"/>
<accession>A0A9R1WWZ9</accession>
<dbReference type="PROSITE" id="PS50878">
    <property type="entry name" value="RT_POL"/>
    <property type="match status" value="1"/>
</dbReference>
<gene>
    <name evidence="2" type="ORF">LSAT_V11C900502100</name>
</gene>
<evidence type="ECO:0000313" key="2">
    <source>
        <dbReference type="EMBL" id="KAJ0188447.1"/>
    </source>
</evidence>
<dbReference type="EMBL" id="NBSK02000009">
    <property type="protein sequence ID" value="KAJ0188447.1"/>
    <property type="molecule type" value="Genomic_DNA"/>
</dbReference>
<dbReference type="Pfam" id="PF00078">
    <property type="entry name" value="RVT_1"/>
    <property type="match status" value="1"/>
</dbReference>
<name>A0A9R1WWZ9_LACSA</name>
<dbReference type="Proteomes" id="UP000235145">
    <property type="component" value="Unassembled WGS sequence"/>
</dbReference>
<comment type="caution">
    <text evidence="2">The sequence shown here is derived from an EMBL/GenBank/DDBJ whole genome shotgun (WGS) entry which is preliminary data.</text>
</comment>
<sequence length="457" mass="52800">MDPLVIRDFRPIRLIRSMYKIIAKSLANRLNLVTRKNIREVQSVFVDGRNILDDPLIEKKEKKKMFIFKVDFEKAFDTVNWEYLDSIPLRMESWIQGSLKSVKALVLVNGLPTNEFEMGRRLRQGDHLLPFLFIVAMEGLNITMKMTCDKGIFSRVKIPHKEICVSLLFYADDALFMGEWSGDNIKKTCDNSQVLSRVFQNQVSLKEAVGLGLGSLRVKNISLIFKWWWTLRINGTILWFKVIKGLHNLVHKPSDYISVISKILGLNINEVFKKQVGAEDSTLFWLDKLIGDSTLKEDFLELLKLERHKRSKLYDRRSNIGLEIDAFFGGTGSRAGKVKCNDQILSPINSEGSVVMKILIISQPRVTYKKGVSILPPSLVLNEWVFRWCDVPLHNFEIIGDMVNFSSNLGACAKRRKSLLCICYRETWRIKCSYKINKYCQVFVIFLYQTHENKVLS</sequence>
<dbReference type="PANTHER" id="PTHR31635:SF196">
    <property type="entry name" value="REVERSE TRANSCRIPTASE DOMAIN-CONTAINING PROTEIN-RELATED"/>
    <property type="match status" value="1"/>
</dbReference>
<protein>
    <recommendedName>
        <fullName evidence="1">Reverse transcriptase domain-containing protein</fullName>
    </recommendedName>
</protein>
<dbReference type="PANTHER" id="PTHR31635">
    <property type="entry name" value="REVERSE TRANSCRIPTASE DOMAIN-CONTAINING PROTEIN-RELATED"/>
    <property type="match status" value="1"/>
</dbReference>
<evidence type="ECO:0000259" key="1">
    <source>
        <dbReference type="PROSITE" id="PS50878"/>
    </source>
</evidence>